<evidence type="ECO:0000313" key="13">
    <source>
        <dbReference type="EMBL" id="MBN8661146.1"/>
    </source>
</evidence>
<evidence type="ECO:0000256" key="4">
    <source>
        <dbReference type="ARBA" id="ARBA00022829"/>
    </source>
</evidence>
<dbReference type="HAMAP" id="MF_01808">
    <property type="entry name" value="Recomb_XerC_XerD"/>
    <property type="match status" value="1"/>
</dbReference>
<name>A0A8J7TML3_9BACT</name>
<dbReference type="InterPro" id="IPR023009">
    <property type="entry name" value="Tyrosine_recombinase_XerC/XerD"/>
</dbReference>
<evidence type="ECO:0000259" key="12">
    <source>
        <dbReference type="PROSITE" id="PS51900"/>
    </source>
</evidence>
<dbReference type="NCBIfam" id="NF001399">
    <property type="entry name" value="PRK00283.1"/>
    <property type="match status" value="1"/>
</dbReference>
<dbReference type="PANTHER" id="PTHR30349:SF81">
    <property type="entry name" value="TYROSINE RECOMBINASE XERC"/>
    <property type="match status" value="1"/>
</dbReference>
<comment type="subunit">
    <text evidence="9">Forms a cyclic heterotetrameric complex composed of two molecules of XerC and two molecules of XerD.</text>
</comment>
<dbReference type="InterPro" id="IPR002104">
    <property type="entry name" value="Integrase_catalytic"/>
</dbReference>
<dbReference type="AlphaFoldDB" id="A0A8J7TML3"/>
<dbReference type="SUPFAM" id="SSF47823">
    <property type="entry name" value="lambda integrase-like, N-terminal domain"/>
    <property type="match status" value="1"/>
</dbReference>
<dbReference type="PROSITE" id="PS51900">
    <property type="entry name" value="CB"/>
    <property type="match status" value="1"/>
</dbReference>
<keyword evidence="2 9" id="KW-0963">Cytoplasm</keyword>
<dbReference type="Proteomes" id="UP000664277">
    <property type="component" value="Unassembled WGS sequence"/>
</dbReference>
<feature type="region of interest" description="Disordered" evidence="10">
    <location>
        <begin position="1"/>
        <end position="58"/>
    </location>
</feature>
<evidence type="ECO:0000256" key="1">
    <source>
        <dbReference type="ARBA" id="ARBA00004496"/>
    </source>
</evidence>
<evidence type="ECO:0000256" key="6">
    <source>
        <dbReference type="ARBA" id="ARBA00023125"/>
    </source>
</evidence>
<dbReference type="PANTHER" id="PTHR30349">
    <property type="entry name" value="PHAGE INTEGRASE-RELATED"/>
    <property type="match status" value="1"/>
</dbReference>
<dbReference type="GO" id="GO:0005737">
    <property type="term" value="C:cytoplasm"/>
    <property type="evidence" value="ECO:0007669"/>
    <property type="project" value="UniProtKB-SubCell"/>
</dbReference>
<dbReference type="GO" id="GO:0051301">
    <property type="term" value="P:cell division"/>
    <property type="evidence" value="ECO:0007669"/>
    <property type="project" value="UniProtKB-KW"/>
</dbReference>
<dbReference type="InterPro" id="IPR010998">
    <property type="entry name" value="Integrase_recombinase_N"/>
</dbReference>
<feature type="compositionally biased region" description="Basic residues" evidence="10">
    <location>
        <begin position="267"/>
        <end position="277"/>
    </location>
</feature>
<dbReference type="GO" id="GO:0007059">
    <property type="term" value="P:chromosome segregation"/>
    <property type="evidence" value="ECO:0007669"/>
    <property type="project" value="UniProtKB-UniRule"/>
</dbReference>
<evidence type="ECO:0000256" key="2">
    <source>
        <dbReference type="ARBA" id="ARBA00022490"/>
    </source>
</evidence>
<dbReference type="InterPro" id="IPR013762">
    <property type="entry name" value="Integrase-like_cat_sf"/>
</dbReference>
<evidence type="ECO:0000256" key="8">
    <source>
        <dbReference type="ARBA" id="ARBA00023306"/>
    </source>
</evidence>
<comment type="function">
    <text evidence="9">Site-specific tyrosine recombinase, which acts by catalyzing the cutting and rejoining of the recombining DNA molecules. The XerC-XerD complex is essential to convert dimers of the bacterial chromosome into monomers to permit their segregation at cell division. It also contributes to the segregational stability of plasmids.</text>
</comment>
<dbReference type="PROSITE" id="PS51898">
    <property type="entry name" value="TYR_RECOMBINASE"/>
    <property type="match status" value="1"/>
</dbReference>
<evidence type="ECO:0000259" key="11">
    <source>
        <dbReference type="PROSITE" id="PS51898"/>
    </source>
</evidence>
<feature type="active site" evidence="9">
    <location>
        <position position="324"/>
    </location>
</feature>
<feature type="domain" description="Tyr recombinase" evidence="11">
    <location>
        <begin position="171"/>
        <end position="369"/>
    </location>
</feature>
<keyword evidence="4 9" id="KW-0159">Chromosome partition</keyword>
<keyword evidence="5 9" id="KW-0229">DNA integration</keyword>
<dbReference type="InterPro" id="IPR004107">
    <property type="entry name" value="Integrase_SAM-like_N"/>
</dbReference>
<evidence type="ECO:0000256" key="5">
    <source>
        <dbReference type="ARBA" id="ARBA00022908"/>
    </source>
</evidence>
<dbReference type="GO" id="GO:0003677">
    <property type="term" value="F:DNA binding"/>
    <property type="evidence" value="ECO:0007669"/>
    <property type="project" value="UniProtKB-UniRule"/>
</dbReference>
<dbReference type="Gene3D" id="1.10.443.10">
    <property type="entry name" value="Intergrase catalytic core"/>
    <property type="match status" value="1"/>
</dbReference>
<keyword evidence="3 9" id="KW-0132">Cell division</keyword>
<evidence type="ECO:0000256" key="7">
    <source>
        <dbReference type="ARBA" id="ARBA00023172"/>
    </source>
</evidence>
<feature type="active site" evidence="9">
    <location>
        <position position="321"/>
    </location>
</feature>
<keyword evidence="8 9" id="KW-0131">Cell cycle</keyword>
<keyword evidence="7 9" id="KW-0233">DNA recombination</keyword>
<comment type="caution">
    <text evidence="13">The sequence shown here is derived from an EMBL/GenBank/DDBJ whole genome shotgun (WGS) entry which is preliminary data.</text>
</comment>
<sequence>MIQKPNSFQGLPQGSSNKLPQTSLPQHLKVAAQPSITNDKQSLSATGKQAKSRVQESATSNKASLRRWLKPYLLYVKSERSLSENTLWAYSRDLEAFCLWFESDNINVGKELPSRGDVTRFLAILKREGQATASLARKLASLRGWFAWLVTTGRTSEDPLETFESPHKQKKLPQVLTTQEMQCLIEAAVESRDKAILELLYGAGLRVSELVGLRVKDLNLKQNYVHCLGKGNKERIVPIGMEAIRALNEHLRARKEKQGGQAPPKNKVGRPRRKSTKPSKGNTEEFLFIDGEGKQLSRLIVWQLIKRLALKAGIKKDISPHTLRHSFATHLLENGADLRAVQELLGHSNLVTTQLYTHVSRAHLKTAYQQAQMGFATHLPETSEAIN</sequence>
<feature type="compositionally biased region" description="Polar residues" evidence="10">
    <location>
        <begin position="1"/>
        <end position="25"/>
    </location>
</feature>
<protein>
    <recommendedName>
        <fullName evidence="9">Tyrosine recombinase XerC</fullName>
    </recommendedName>
</protein>
<keyword evidence="6 9" id="KW-0238">DNA-binding</keyword>
<comment type="similarity">
    <text evidence="9">Belongs to the 'phage' integrase family. XerC subfamily.</text>
</comment>
<dbReference type="Gene3D" id="1.10.150.130">
    <property type="match status" value="1"/>
</dbReference>
<feature type="active site" evidence="9">
    <location>
        <position position="230"/>
    </location>
</feature>
<reference evidence="13" key="1">
    <citation type="submission" date="2021-02" db="EMBL/GenBank/DDBJ databases">
        <title>Genome-Resolved Metagenomics of a Microbial Community Performing Photosynthetic Biological Nutrient Removal.</title>
        <authorList>
            <person name="Mcdaniel E.A."/>
        </authorList>
    </citation>
    <scope>NUCLEOTIDE SEQUENCE</scope>
    <source>
        <strain evidence="13">UWPOB_OBS1</strain>
    </source>
</reference>
<dbReference type="SUPFAM" id="SSF56349">
    <property type="entry name" value="DNA breaking-rejoining enzymes"/>
    <property type="match status" value="1"/>
</dbReference>
<dbReference type="Pfam" id="PF02899">
    <property type="entry name" value="Phage_int_SAM_1"/>
    <property type="match status" value="1"/>
</dbReference>
<gene>
    <name evidence="9" type="primary">xerC</name>
    <name evidence="13" type="ORF">J0M35_12335</name>
</gene>
<evidence type="ECO:0000256" key="10">
    <source>
        <dbReference type="SAM" id="MobiDB-lite"/>
    </source>
</evidence>
<feature type="compositionally biased region" description="Polar residues" evidence="10">
    <location>
        <begin position="34"/>
        <end position="49"/>
    </location>
</feature>
<dbReference type="EMBL" id="JAFLCK010000017">
    <property type="protein sequence ID" value="MBN8661146.1"/>
    <property type="molecule type" value="Genomic_DNA"/>
</dbReference>
<feature type="active site" evidence="9">
    <location>
        <position position="206"/>
    </location>
</feature>
<dbReference type="GO" id="GO:0009037">
    <property type="term" value="F:tyrosine-based site-specific recombinase activity"/>
    <property type="evidence" value="ECO:0007669"/>
    <property type="project" value="UniProtKB-UniRule"/>
</dbReference>
<dbReference type="InterPro" id="IPR050090">
    <property type="entry name" value="Tyrosine_recombinase_XerCD"/>
</dbReference>
<dbReference type="GO" id="GO:0006313">
    <property type="term" value="P:DNA transposition"/>
    <property type="evidence" value="ECO:0007669"/>
    <property type="project" value="UniProtKB-UniRule"/>
</dbReference>
<organism evidence="13 14">
    <name type="scientific">Candidatus Obscuribacter phosphatis</name>
    <dbReference type="NCBI Taxonomy" id="1906157"/>
    <lineage>
        <taxon>Bacteria</taxon>
        <taxon>Bacillati</taxon>
        <taxon>Candidatus Melainabacteria</taxon>
        <taxon>Candidatus Obscuribacterales</taxon>
        <taxon>Candidatus Obscuribacteraceae</taxon>
        <taxon>Candidatus Obscuribacter</taxon>
    </lineage>
</organism>
<evidence type="ECO:0000313" key="14">
    <source>
        <dbReference type="Proteomes" id="UP000664277"/>
    </source>
</evidence>
<dbReference type="Pfam" id="PF00589">
    <property type="entry name" value="Phage_integrase"/>
    <property type="match status" value="1"/>
</dbReference>
<accession>A0A8J7TML3</accession>
<comment type="subcellular location">
    <subcellularLocation>
        <location evidence="1 9">Cytoplasm</location>
    </subcellularLocation>
</comment>
<feature type="region of interest" description="Disordered" evidence="10">
    <location>
        <begin position="253"/>
        <end position="282"/>
    </location>
</feature>
<proteinExistence type="inferred from homology"/>
<dbReference type="CDD" id="cd00798">
    <property type="entry name" value="INT_XerDC_C"/>
    <property type="match status" value="1"/>
</dbReference>
<feature type="active site" description="O-(3'-phospho-DNA)-tyrosine intermediate" evidence="9">
    <location>
        <position position="356"/>
    </location>
</feature>
<feature type="domain" description="Core-binding (CB)" evidence="12">
    <location>
        <begin position="63"/>
        <end position="150"/>
    </location>
</feature>
<evidence type="ECO:0000256" key="9">
    <source>
        <dbReference type="HAMAP-Rule" id="MF_01808"/>
    </source>
</evidence>
<feature type="active site" evidence="9">
    <location>
        <position position="347"/>
    </location>
</feature>
<evidence type="ECO:0000256" key="3">
    <source>
        <dbReference type="ARBA" id="ARBA00022618"/>
    </source>
</evidence>
<dbReference type="InterPro" id="IPR011010">
    <property type="entry name" value="DNA_brk_join_enz"/>
</dbReference>
<dbReference type="InterPro" id="IPR044068">
    <property type="entry name" value="CB"/>
</dbReference>